<evidence type="ECO:0000313" key="4">
    <source>
        <dbReference type="Proteomes" id="UP000002640"/>
    </source>
</evidence>
<dbReference type="InParanoid" id="G4ZDT1"/>
<dbReference type="STRING" id="1094619.G4ZDT1"/>
<accession>G4ZDT1</accession>
<organism evidence="3 4">
    <name type="scientific">Phytophthora sojae (strain P6497)</name>
    <name type="common">Soybean stem and root rot agent</name>
    <name type="synonym">Phytophthora megasperma f. sp. glycines</name>
    <dbReference type="NCBI Taxonomy" id="1094619"/>
    <lineage>
        <taxon>Eukaryota</taxon>
        <taxon>Sar</taxon>
        <taxon>Stramenopiles</taxon>
        <taxon>Oomycota</taxon>
        <taxon>Peronosporomycetes</taxon>
        <taxon>Peronosporales</taxon>
        <taxon>Peronosporaceae</taxon>
        <taxon>Phytophthora</taxon>
    </lineage>
</organism>
<dbReference type="EMBL" id="JH159154">
    <property type="protein sequence ID" value="EGZ19010.1"/>
    <property type="molecule type" value="Genomic_DNA"/>
</dbReference>
<keyword evidence="2" id="KW-0732">Signal</keyword>
<evidence type="ECO:0000256" key="2">
    <source>
        <dbReference type="SAM" id="SignalP"/>
    </source>
</evidence>
<protein>
    <submittedName>
        <fullName evidence="3">Uncharacterized protein</fullName>
    </submittedName>
</protein>
<dbReference type="RefSeq" id="XP_009528068.1">
    <property type="nucleotide sequence ID" value="XM_009529773.1"/>
</dbReference>
<sequence>MAAVRLASSASRLQVDLMQLLLFSSTTAFADATLNLDDDVADVLTATLFMHYPDMLVFCPSSPLITKIREFLALRAIGEPELLAWSVTTSQAFATPPESKASASGGEEPSPALIDLIKRQSEQIDQPPPIGATTTRPKKKGAQSLPAIWFEWFTAEPRVYVSRSVKKTALYEYRHIAGYLMLFLPEGFALDTSSPAYKSEVLELRDKAQQNALTFLKSHGSSAVAAGSALKALRQMQKLGKLDALIAQFHERVDHGIIPAVSLQPHSLILLLLLMLAPPAITPREAQPLGHHPARGRALTHVAALAVARVVALLLMLLASAAVTPREAKPLSHGHHPARGPAIVHVAALALARVALLLMLLASSSITPPEAEHLSISLPTPVLLSVLQAGGLLHALRCERMNERI</sequence>
<dbReference type="Proteomes" id="UP000002640">
    <property type="component" value="Unassembled WGS sequence"/>
</dbReference>
<keyword evidence="1" id="KW-0812">Transmembrane</keyword>
<evidence type="ECO:0000313" key="3">
    <source>
        <dbReference type="EMBL" id="EGZ19010.1"/>
    </source>
</evidence>
<evidence type="ECO:0000256" key="1">
    <source>
        <dbReference type="SAM" id="Phobius"/>
    </source>
</evidence>
<feature type="signal peptide" evidence="2">
    <location>
        <begin position="1"/>
        <end position="32"/>
    </location>
</feature>
<dbReference type="AlphaFoldDB" id="G4ZDT1"/>
<feature type="transmembrane region" description="Helical" evidence="1">
    <location>
        <begin position="298"/>
        <end position="321"/>
    </location>
</feature>
<feature type="transmembrane region" description="Helical" evidence="1">
    <location>
        <begin position="342"/>
        <end position="362"/>
    </location>
</feature>
<dbReference type="KEGG" id="psoj:PHYSODRAFT_332725"/>
<gene>
    <name evidence="3" type="ORF">PHYSODRAFT_332725</name>
</gene>
<feature type="chain" id="PRO_5003472357" evidence="2">
    <location>
        <begin position="33"/>
        <end position="405"/>
    </location>
</feature>
<keyword evidence="4" id="KW-1185">Reference proteome</keyword>
<proteinExistence type="predicted"/>
<dbReference type="GeneID" id="20646513"/>
<keyword evidence="1" id="KW-1133">Transmembrane helix</keyword>
<keyword evidence="1" id="KW-0472">Membrane</keyword>
<name>G4ZDT1_PHYSP</name>
<reference evidence="3 4" key="1">
    <citation type="journal article" date="2006" name="Science">
        <title>Phytophthora genome sequences uncover evolutionary origins and mechanisms of pathogenesis.</title>
        <authorList>
            <person name="Tyler B.M."/>
            <person name="Tripathy S."/>
            <person name="Zhang X."/>
            <person name="Dehal P."/>
            <person name="Jiang R.H."/>
            <person name="Aerts A."/>
            <person name="Arredondo F.D."/>
            <person name="Baxter L."/>
            <person name="Bensasson D."/>
            <person name="Beynon J.L."/>
            <person name="Chapman J."/>
            <person name="Damasceno C.M."/>
            <person name="Dorrance A.E."/>
            <person name="Dou D."/>
            <person name="Dickerman A.W."/>
            <person name="Dubchak I.L."/>
            <person name="Garbelotto M."/>
            <person name="Gijzen M."/>
            <person name="Gordon S.G."/>
            <person name="Govers F."/>
            <person name="Grunwald N.J."/>
            <person name="Huang W."/>
            <person name="Ivors K.L."/>
            <person name="Jones R.W."/>
            <person name="Kamoun S."/>
            <person name="Krampis K."/>
            <person name="Lamour K.H."/>
            <person name="Lee M.K."/>
            <person name="McDonald W.H."/>
            <person name="Medina M."/>
            <person name="Meijer H.J."/>
            <person name="Nordberg E.K."/>
            <person name="Maclean D.J."/>
            <person name="Ospina-Giraldo M.D."/>
            <person name="Morris P.F."/>
            <person name="Phuntumart V."/>
            <person name="Putnam N.H."/>
            <person name="Rash S."/>
            <person name="Rose J.K."/>
            <person name="Sakihama Y."/>
            <person name="Salamov A.A."/>
            <person name="Savidor A."/>
            <person name="Scheuring C.F."/>
            <person name="Smith B.M."/>
            <person name="Sobral B.W."/>
            <person name="Terry A."/>
            <person name="Torto-Alalibo T.A."/>
            <person name="Win J."/>
            <person name="Xu Z."/>
            <person name="Zhang H."/>
            <person name="Grigoriev I.V."/>
            <person name="Rokhsar D.S."/>
            <person name="Boore J.L."/>
        </authorList>
    </citation>
    <scope>NUCLEOTIDE SEQUENCE [LARGE SCALE GENOMIC DNA]</scope>
    <source>
        <strain evidence="3 4">P6497</strain>
    </source>
</reference>
<feature type="transmembrane region" description="Helical" evidence="1">
    <location>
        <begin position="374"/>
        <end position="396"/>
    </location>
</feature>